<dbReference type="PANTHER" id="PTHR31965">
    <property type="entry name" value="TRANSMEMBRANE PROTEIN 42"/>
    <property type="match status" value="1"/>
</dbReference>
<evidence type="ECO:0000313" key="3">
    <source>
        <dbReference type="Ensembl" id="ENSCSRP00000014632.1"/>
    </source>
</evidence>
<evidence type="ECO:0000313" key="4">
    <source>
        <dbReference type="Proteomes" id="UP000694403"/>
    </source>
</evidence>
<organism evidence="3 4">
    <name type="scientific">Chelydra serpentina</name>
    <name type="common">Snapping turtle</name>
    <name type="synonym">Testudo serpentina</name>
    <dbReference type="NCBI Taxonomy" id="8475"/>
    <lineage>
        <taxon>Eukaryota</taxon>
        <taxon>Metazoa</taxon>
        <taxon>Chordata</taxon>
        <taxon>Craniata</taxon>
        <taxon>Vertebrata</taxon>
        <taxon>Euteleostomi</taxon>
        <taxon>Archelosauria</taxon>
        <taxon>Testudinata</taxon>
        <taxon>Testudines</taxon>
        <taxon>Cryptodira</taxon>
        <taxon>Durocryptodira</taxon>
        <taxon>Americhelydia</taxon>
        <taxon>Chelydroidea</taxon>
        <taxon>Chelydridae</taxon>
        <taxon>Chelydra</taxon>
    </lineage>
</organism>
<evidence type="ECO:0000256" key="2">
    <source>
        <dbReference type="SAM" id="Phobius"/>
    </source>
</evidence>
<proteinExistence type="predicted"/>
<dbReference type="SUPFAM" id="SSF103481">
    <property type="entry name" value="Multidrug resistance efflux transporter EmrE"/>
    <property type="match status" value="1"/>
</dbReference>
<feature type="transmembrane region" description="Helical" evidence="2">
    <location>
        <begin position="53"/>
        <end position="74"/>
    </location>
</feature>
<name>A0A8C3SJA2_CHESE</name>
<reference evidence="3" key="1">
    <citation type="submission" date="2025-08" db="UniProtKB">
        <authorList>
            <consortium name="Ensembl"/>
        </authorList>
    </citation>
    <scope>IDENTIFICATION</scope>
</reference>
<protein>
    <recommendedName>
        <fullName evidence="5">Transmembrane protein 42</fullName>
    </recommendedName>
</protein>
<dbReference type="Ensembl" id="ENSCSRT00000015255.1">
    <property type="protein sequence ID" value="ENSCSRP00000014632.1"/>
    <property type="gene ID" value="ENSCSRG00000011229.1"/>
</dbReference>
<accession>A0A8C3SJA2</accession>
<keyword evidence="2" id="KW-0472">Membrane</keyword>
<dbReference type="Gene3D" id="1.10.3730.20">
    <property type="match status" value="1"/>
</dbReference>
<dbReference type="InterPro" id="IPR039632">
    <property type="entry name" value="TMEM42"/>
</dbReference>
<dbReference type="PANTHER" id="PTHR31965:SF1">
    <property type="entry name" value="TRANSMEMBRANE PROTEIN 42"/>
    <property type="match status" value="1"/>
</dbReference>
<keyword evidence="4" id="KW-1185">Reference proteome</keyword>
<keyword evidence="2" id="KW-1133">Transmembrane helix</keyword>
<feature type="region of interest" description="Disordered" evidence="1">
    <location>
        <begin position="1"/>
        <end position="31"/>
    </location>
</feature>
<dbReference type="AlphaFoldDB" id="A0A8C3SJA2"/>
<dbReference type="Proteomes" id="UP000694403">
    <property type="component" value="Unplaced"/>
</dbReference>
<sequence length="146" mass="15876">MKKGLAQREANSAPSGPPHNSLTQDTAGETPRGRWCLSTITPRDRFTRDVLHVVLRVGCVGLVFACNAVMWTFFAKALHYSSSSATATVTTTASNFVSSAFLGKLLFGETRALLWWIGISVTLCGLLLLHTASPQTEQQHSVKKDK</sequence>
<feature type="compositionally biased region" description="Polar residues" evidence="1">
    <location>
        <begin position="9"/>
        <end position="27"/>
    </location>
</feature>
<evidence type="ECO:0000256" key="1">
    <source>
        <dbReference type="SAM" id="MobiDB-lite"/>
    </source>
</evidence>
<reference evidence="3" key="2">
    <citation type="submission" date="2025-09" db="UniProtKB">
        <authorList>
            <consortium name="Ensembl"/>
        </authorList>
    </citation>
    <scope>IDENTIFICATION</scope>
</reference>
<keyword evidence="2" id="KW-0812">Transmembrane</keyword>
<dbReference type="InterPro" id="IPR037185">
    <property type="entry name" value="EmrE-like"/>
</dbReference>
<feature type="transmembrane region" description="Helical" evidence="2">
    <location>
        <begin position="112"/>
        <end position="129"/>
    </location>
</feature>
<evidence type="ECO:0008006" key="5">
    <source>
        <dbReference type="Google" id="ProtNLM"/>
    </source>
</evidence>